<protein>
    <recommendedName>
        <fullName evidence="4">DUF998 domain-containing protein</fullName>
    </recommendedName>
</protein>
<reference evidence="2 3" key="1">
    <citation type="journal article" date="2001" name="Proc. Natl. Acad. Sci. U.S.A.">
        <title>Genome sequence of an industrial microorganism Streptomyces avermitilis: deducing the ability of producing secondary metabolites.</title>
        <authorList>
            <person name="Omura S."/>
            <person name="Ikeda H."/>
            <person name="Ishikawa J."/>
            <person name="Hanamoto A."/>
            <person name="Takahashi C."/>
            <person name="Shinose M."/>
            <person name="Takahashi Y."/>
            <person name="Horikawa H."/>
            <person name="Nakazawa H."/>
            <person name="Osonoe T."/>
            <person name="Kikuchi H."/>
            <person name="Shiba T."/>
            <person name="Sakaki Y."/>
            <person name="Hattori M."/>
        </authorList>
    </citation>
    <scope>NUCLEOTIDE SEQUENCE [LARGE SCALE GENOMIC DNA]</scope>
    <source>
        <strain evidence="3">ATCC 31267 / DSM 46492 / JCM 5070 / NBRC 14893 / NCIMB 12804 / NRRL 8165 / MA-4680</strain>
    </source>
</reference>
<feature type="transmembrane region" description="Helical" evidence="1">
    <location>
        <begin position="84"/>
        <end position="106"/>
    </location>
</feature>
<evidence type="ECO:0000256" key="1">
    <source>
        <dbReference type="SAM" id="Phobius"/>
    </source>
</evidence>
<keyword evidence="3" id="KW-1185">Reference proteome</keyword>
<keyword evidence="1" id="KW-1133">Transmembrane helix</keyword>
<dbReference type="KEGG" id="sma:SAVERM_3748"/>
<feature type="transmembrane region" description="Helical" evidence="1">
    <location>
        <begin position="188"/>
        <end position="208"/>
    </location>
</feature>
<name>Q82GZ8_STRAW</name>
<evidence type="ECO:0000313" key="2">
    <source>
        <dbReference type="EMBL" id="BAC71460.1"/>
    </source>
</evidence>
<feature type="transmembrane region" description="Helical" evidence="1">
    <location>
        <begin position="147"/>
        <end position="168"/>
    </location>
</feature>
<accession>Q82GZ8</accession>
<feature type="transmembrane region" description="Helical" evidence="1">
    <location>
        <begin position="284"/>
        <end position="301"/>
    </location>
</feature>
<feature type="transmembrane region" description="Helical" evidence="1">
    <location>
        <begin position="228"/>
        <end position="247"/>
    </location>
</feature>
<feature type="transmembrane region" description="Helical" evidence="1">
    <location>
        <begin position="254"/>
        <end position="272"/>
    </location>
</feature>
<sequence>MEGPAVVSTRLTLDCHVLCIAKLVLGGRSCGGPLMSAARAPAQGGDMGTSAPSSAGSEPRAAAAALLAATEGLRARTRRQTNGAWTPLLGFGLLALAAIPVARYAFNFGAHGRYVGSYPAFAYAELTGLCVVHEPGTPCLKGEFDGAVLRFVAWGVWFALLPLAWFVFARWYRLRGEARGVVPRRGMWVSVTAVSTTVITTALVALLFGRNQSWEAVLLENSYASPWYLAGIGLLALGIAERSWIAAAAGTAHALLLTGYLGASWGSGWLPWQHPAHPGWADGPQFKAFLLAAILLLAGLGERTAVRRRGAPGVAVAGTVVP</sequence>
<gene>
    <name evidence="2" type="ORF">SAVERM_3748</name>
</gene>
<organism evidence="2 3">
    <name type="scientific">Streptomyces avermitilis (strain ATCC 31267 / DSM 46492 / JCM 5070 / NBRC 14893 / NCIMB 12804 / NRRL 8165 / MA-4680)</name>
    <dbReference type="NCBI Taxonomy" id="227882"/>
    <lineage>
        <taxon>Bacteria</taxon>
        <taxon>Bacillati</taxon>
        <taxon>Actinomycetota</taxon>
        <taxon>Actinomycetes</taxon>
        <taxon>Kitasatosporales</taxon>
        <taxon>Streptomycetaceae</taxon>
        <taxon>Streptomyces</taxon>
    </lineage>
</organism>
<reference evidence="2 3" key="3">
    <citation type="journal article" date="2014" name="J. Ind. Microbiol. Biotechnol.">
        <title>Genome mining of the Streptomyces avermitilis genome and development of genome-minimized hosts for heterologous expression of biosynthetic gene clusters.</title>
        <authorList>
            <person name="Ikeda H."/>
            <person name="Shin-ya K."/>
            <person name="Omura S."/>
        </authorList>
    </citation>
    <scope>NUCLEOTIDE SEQUENCE [LARGE SCALE GENOMIC DNA]</scope>
    <source>
        <strain evidence="3">ATCC 31267 / DSM 46492 / JCM 5070 / NBRC 14893 / NCIMB 12804 / NRRL 8165 / MA-4680</strain>
    </source>
</reference>
<dbReference type="eggNOG" id="ENOG5031F13">
    <property type="taxonomic scope" value="Bacteria"/>
</dbReference>
<keyword evidence="1" id="KW-0812">Transmembrane</keyword>
<dbReference type="HOGENOM" id="CLU_1008036_0_0_11"/>
<dbReference type="Proteomes" id="UP000000428">
    <property type="component" value="Chromosome"/>
</dbReference>
<dbReference type="AlphaFoldDB" id="Q82GZ8"/>
<evidence type="ECO:0000313" key="3">
    <source>
        <dbReference type="Proteomes" id="UP000000428"/>
    </source>
</evidence>
<evidence type="ECO:0008006" key="4">
    <source>
        <dbReference type="Google" id="ProtNLM"/>
    </source>
</evidence>
<reference evidence="2 3" key="2">
    <citation type="journal article" date="2003" name="Nat. Biotechnol.">
        <title>Complete genome sequence and comparative analysis of the industrial microorganism Streptomyces avermitilis.</title>
        <authorList>
            <person name="Ikeda H."/>
            <person name="Ishikawa J."/>
            <person name="Hanamoto A."/>
            <person name="Shinose M."/>
            <person name="Kikuchi H."/>
            <person name="Shiba T."/>
            <person name="Sakaki Y."/>
            <person name="Hattori M."/>
            <person name="Omura S."/>
        </authorList>
    </citation>
    <scope>NUCLEOTIDE SEQUENCE [LARGE SCALE GENOMIC DNA]</scope>
    <source>
        <strain evidence="3">ATCC 31267 / DSM 46492 / JCM 5070 / NBRC 14893 / NCIMB 12804 / NRRL 8165 / MA-4680</strain>
    </source>
</reference>
<keyword evidence="1" id="KW-0472">Membrane</keyword>
<dbReference type="EMBL" id="BA000030">
    <property type="protein sequence ID" value="BAC71460.1"/>
    <property type="molecule type" value="Genomic_DNA"/>
</dbReference>
<proteinExistence type="predicted"/>